<name>A0A2R7Y6I8_9CREN</name>
<comment type="caution">
    <text evidence="1">The sequence shown here is derived from an EMBL/GenBank/DDBJ whole genome shotgun (WGS) entry which is preliminary data.</text>
</comment>
<proteinExistence type="predicted"/>
<reference evidence="1 2" key="1">
    <citation type="journal article" date="2018" name="Syst. Appl. Microbiol.">
        <title>A new symbiotic nanoarchaeote (Candidatus Nanoclepta minutus) and its host (Zestosphaera tikiterensis gen. nov., sp. nov.) from a New Zealand hot spring.</title>
        <authorList>
            <person name="St John E."/>
            <person name="Liu Y."/>
            <person name="Podar M."/>
            <person name="Stott M.B."/>
            <person name="Meneghin J."/>
            <person name="Chen Z."/>
            <person name="Lagutin K."/>
            <person name="Mitchell K."/>
            <person name="Reysenbach A.L."/>
        </authorList>
    </citation>
    <scope>NUCLEOTIDE SEQUENCE [LARGE SCALE GENOMIC DNA]</scope>
    <source>
        <strain evidence="1">NZ3</strain>
    </source>
</reference>
<protein>
    <submittedName>
        <fullName evidence="1">Uncharacterized protein</fullName>
    </submittedName>
</protein>
<evidence type="ECO:0000313" key="2">
    <source>
        <dbReference type="Proteomes" id="UP000244093"/>
    </source>
</evidence>
<sequence>MCELVVKLSNGKEIPITEEVLAVMYKYVRSIYTLEELARDLGLENWEEAYDFVKRFPAWVAWTPSSLFNYMKRRLCVGESQ</sequence>
<organism evidence="1 2">
    <name type="scientific">Zestosphaera tikiterensis</name>
    <dbReference type="NCBI Taxonomy" id="1973259"/>
    <lineage>
        <taxon>Archaea</taxon>
        <taxon>Thermoproteota</taxon>
        <taxon>Thermoprotei</taxon>
        <taxon>Desulfurococcales</taxon>
        <taxon>Desulfurococcaceae</taxon>
        <taxon>Zestosphaera</taxon>
    </lineage>
</organism>
<gene>
    <name evidence="1" type="ORF">B7O98_01230</name>
</gene>
<accession>A0A2R7Y6I8</accession>
<dbReference type="AlphaFoldDB" id="A0A2R7Y6I8"/>
<dbReference type="EMBL" id="NBVN01000002">
    <property type="protein sequence ID" value="PUA33093.1"/>
    <property type="molecule type" value="Genomic_DNA"/>
</dbReference>
<dbReference type="Proteomes" id="UP000244093">
    <property type="component" value="Unassembled WGS sequence"/>
</dbReference>
<evidence type="ECO:0000313" key="1">
    <source>
        <dbReference type="EMBL" id="PUA33093.1"/>
    </source>
</evidence>